<comment type="function">
    <text evidence="5">Catalyzes the phosphorylation of the 3'-hydroxyl group of dephosphocoenzyme A to form coenzyme A.</text>
</comment>
<comment type="pathway">
    <text evidence="5">Cofactor biosynthesis; coenzyme A biosynthesis; CoA from (R)-pantothenate: step 5/5.</text>
</comment>
<organism evidence="7 8">
    <name type="scientific">Breznakibacter xylanolyticus</name>
    <dbReference type="NCBI Taxonomy" id="990"/>
    <lineage>
        <taxon>Bacteria</taxon>
        <taxon>Pseudomonadati</taxon>
        <taxon>Bacteroidota</taxon>
        <taxon>Bacteroidia</taxon>
        <taxon>Marinilabiliales</taxon>
        <taxon>Marinilabiliaceae</taxon>
        <taxon>Breznakibacter</taxon>
    </lineage>
</organism>
<evidence type="ECO:0000313" key="8">
    <source>
        <dbReference type="Proteomes" id="UP000249239"/>
    </source>
</evidence>
<keyword evidence="2 5" id="KW-0547">Nucleotide-binding</keyword>
<evidence type="ECO:0000256" key="6">
    <source>
        <dbReference type="NCBIfam" id="TIGR00152"/>
    </source>
</evidence>
<sequence>MKIVGITGGIGSGKSTVCRIFEMLGVPVYRADDRARWLCNHHAGIQQKVNALLGPDAYMNGEYNRTWIGQKAFHDRLLLQALNQIIHPVVANDFVYWSAAFQQYPFVMKEAAILFESGANVQVDCVITVTAPIDLRLQRVMKRDTLSEGQVRARMQNQWSDELKIGKSQFVIHCDETQLVIPQVLNVYQSLIGEVDRSF</sequence>
<keyword evidence="8" id="KW-1185">Reference proteome</keyword>
<comment type="catalytic activity">
    <reaction evidence="5">
        <text>3'-dephospho-CoA + ATP = ADP + CoA + H(+)</text>
        <dbReference type="Rhea" id="RHEA:18245"/>
        <dbReference type="ChEBI" id="CHEBI:15378"/>
        <dbReference type="ChEBI" id="CHEBI:30616"/>
        <dbReference type="ChEBI" id="CHEBI:57287"/>
        <dbReference type="ChEBI" id="CHEBI:57328"/>
        <dbReference type="ChEBI" id="CHEBI:456216"/>
        <dbReference type="EC" id="2.7.1.24"/>
    </reaction>
</comment>
<dbReference type="GO" id="GO:0004140">
    <property type="term" value="F:dephospho-CoA kinase activity"/>
    <property type="evidence" value="ECO:0007669"/>
    <property type="project" value="UniProtKB-UniRule"/>
</dbReference>
<protein>
    <recommendedName>
        <fullName evidence="5 6">Dephospho-CoA kinase</fullName>
        <ecNumber evidence="5 6">2.7.1.24</ecNumber>
    </recommendedName>
    <alternativeName>
        <fullName evidence="5">Dephosphocoenzyme A kinase</fullName>
    </alternativeName>
</protein>
<dbReference type="RefSeq" id="WP_111447026.1">
    <property type="nucleotide sequence ID" value="NZ_QKZK01000045.1"/>
</dbReference>
<dbReference type="AlphaFoldDB" id="A0A2W7PNN7"/>
<dbReference type="HAMAP" id="MF_00376">
    <property type="entry name" value="Dephospho_CoA_kinase"/>
    <property type="match status" value="1"/>
</dbReference>
<dbReference type="PANTHER" id="PTHR10695:SF46">
    <property type="entry name" value="BIFUNCTIONAL COENZYME A SYNTHASE-RELATED"/>
    <property type="match status" value="1"/>
</dbReference>
<reference evidence="7 8" key="1">
    <citation type="submission" date="2018-06" db="EMBL/GenBank/DDBJ databases">
        <title>Genomic Encyclopedia of Archaeal and Bacterial Type Strains, Phase II (KMG-II): from individual species to whole genera.</title>
        <authorList>
            <person name="Goeker M."/>
        </authorList>
    </citation>
    <scope>NUCLEOTIDE SEQUENCE [LARGE SCALE GENOMIC DNA]</scope>
    <source>
        <strain evidence="7 8">DSM 6779</strain>
    </source>
</reference>
<comment type="subcellular location">
    <subcellularLocation>
        <location evidence="5">Cytoplasm</location>
    </subcellularLocation>
</comment>
<keyword evidence="5" id="KW-0963">Cytoplasm</keyword>
<dbReference type="Pfam" id="PF01121">
    <property type="entry name" value="CoaE"/>
    <property type="match status" value="1"/>
</dbReference>
<keyword evidence="3 5" id="KW-0067">ATP-binding</keyword>
<evidence type="ECO:0000256" key="4">
    <source>
        <dbReference type="ARBA" id="ARBA00022993"/>
    </source>
</evidence>
<dbReference type="InterPro" id="IPR027417">
    <property type="entry name" value="P-loop_NTPase"/>
</dbReference>
<evidence type="ECO:0000313" key="7">
    <source>
        <dbReference type="EMBL" id="PZX10919.1"/>
    </source>
</evidence>
<keyword evidence="5" id="KW-0808">Transferase</keyword>
<dbReference type="Gene3D" id="3.40.50.300">
    <property type="entry name" value="P-loop containing nucleotide triphosphate hydrolases"/>
    <property type="match status" value="1"/>
</dbReference>
<evidence type="ECO:0000256" key="3">
    <source>
        <dbReference type="ARBA" id="ARBA00022840"/>
    </source>
</evidence>
<evidence type="ECO:0000256" key="1">
    <source>
        <dbReference type="ARBA" id="ARBA00009018"/>
    </source>
</evidence>
<evidence type="ECO:0000256" key="5">
    <source>
        <dbReference type="HAMAP-Rule" id="MF_00376"/>
    </source>
</evidence>
<dbReference type="PROSITE" id="PS51219">
    <property type="entry name" value="DPCK"/>
    <property type="match status" value="1"/>
</dbReference>
<dbReference type="CDD" id="cd02022">
    <property type="entry name" value="DPCK"/>
    <property type="match status" value="1"/>
</dbReference>
<comment type="similarity">
    <text evidence="1 5">Belongs to the CoaE family.</text>
</comment>
<name>A0A2W7PNN7_9BACT</name>
<proteinExistence type="inferred from homology"/>
<gene>
    <name evidence="5" type="primary">coaE</name>
    <name evidence="7" type="ORF">LX69_03240</name>
</gene>
<dbReference type="Proteomes" id="UP000249239">
    <property type="component" value="Unassembled WGS sequence"/>
</dbReference>
<comment type="caution">
    <text evidence="7">The sequence shown here is derived from an EMBL/GenBank/DDBJ whole genome shotgun (WGS) entry which is preliminary data.</text>
</comment>
<dbReference type="NCBIfam" id="TIGR00152">
    <property type="entry name" value="dephospho-CoA kinase"/>
    <property type="match status" value="1"/>
</dbReference>
<dbReference type="EC" id="2.7.1.24" evidence="5 6"/>
<dbReference type="EMBL" id="QKZK01000045">
    <property type="protein sequence ID" value="PZX10919.1"/>
    <property type="molecule type" value="Genomic_DNA"/>
</dbReference>
<dbReference type="GO" id="GO:0005524">
    <property type="term" value="F:ATP binding"/>
    <property type="evidence" value="ECO:0007669"/>
    <property type="project" value="UniProtKB-UniRule"/>
</dbReference>
<dbReference type="OrthoDB" id="9812943at2"/>
<keyword evidence="4 5" id="KW-0173">Coenzyme A biosynthesis</keyword>
<dbReference type="SUPFAM" id="SSF52540">
    <property type="entry name" value="P-loop containing nucleoside triphosphate hydrolases"/>
    <property type="match status" value="1"/>
</dbReference>
<dbReference type="PANTHER" id="PTHR10695">
    <property type="entry name" value="DEPHOSPHO-COA KINASE-RELATED"/>
    <property type="match status" value="1"/>
</dbReference>
<accession>A0A2W7PNN7</accession>
<dbReference type="GO" id="GO:0015937">
    <property type="term" value="P:coenzyme A biosynthetic process"/>
    <property type="evidence" value="ECO:0007669"/>
    <property type="project" value="UniProtKB-UniRule"/>
</dbReference>
<feature type="binding site" evidence="5">
    <location>
        <begin position="11"/>
        <end position="16"/>
    </location>
    <ligand>
        <name>ATP</name>
        <dbReference type="ChEBI" id="CHEBI:30616"/>
    </ligand>
</feature>
<keyword evidence="5 7" id="KW-0418">Kinase</keyword>
<dbReference type="UniPathway" id="UPA00241">
    <property type="reaction ID" value="UER00356"/>
</dbReference>
<dbReference type="GO" id="GO:0005737">
    <property type="term" value="C:cytoplasm"/>
    <property type="evidence" value="ECO:0007669"/>
    <property type="project" value="UniProtKB-SubCell"/>
</dbReference>
<dbReference type="InterPro" id="IPR001977">
    <property type="entry name" value="Depp_CoAkinase"/>
</dbReference>
<evidence type="ECO:0000256" key="2">
    <source>
        <dbReference type="ARBA" id="ARBA00022741"/>
    </source>
</evidence>